<proteinExistence type="predicted"/>
<reference evidence="1" key="1">
    <citation type="submission" date="2020-04" db="EMBL/GenBank/DDBJ databases">
        <authorList>
            <person name="Chiriac C."/>
            <person name="Salcher M."/>
            <person name="Ghai R."/>
            <person name="Kavagutti S V."/>
        </authorList>
    </citation>
    <scope>NUCLEOTIDE SEQUENCE</scope>
</reference>
<dbReference type="EMBL" id="LR796581">
    <property type="protein sequence ID" value="CAB4153147.1"/>
    <property type="molecule type" value="Genomic_DNA"/>
</dbReference>
<name>A0A6J5N431_9CAUD</name>
<protein>
    <submittedName>
        <fullName evidence="1">Uncharacterized protein</fullName>
    </submittedName>
</protein>
<accession>A0A6J5N431</accession>
<evidence type="ECO:0000313" key="1">
    <source>
        <dbReference type="EMBL" id="CAB4153147.1"/>
    </source>
</evidence>
<sequence>MILLLRPYLGYVSGTIVQLSTTQEAAAIAQGFGTTSAGPVTPGAVNTTQSAGRVGIAAAGTSVVITNANVTTESKIFATLSNAAADATALYITRITPANGSFTITLNAAATAAVSVDWAILGPFGGLSTAA</sequence>
<organism evidence="1">
    <name type="scientific">uncultured Caudovirales phage</name>
    <dbReference type="NCBI Taxonomy" id="2100421"/>
    <lineage>
        <taxon>Viruses</taxon>
        <taxon>Duplodnaviria</taxon>
        <taxon>Heunggongvirae</taxon>
        <taxon>Uroviricota</taxon>
        <taxon>Caudoviricetes</taxon>
        <taxon>Peduoviridae</taxon>
        <taxon>Maltschvirus</taxon>
        <taxon>Maltschvirus maltsch</taxon>
    </lineage>
</organism>
<gene>
    <name evidence="1" type="ORF">UFOVP607_51</name>
</gene>